<protein>
    <submittedName>
        <fullName evidence="2">Uncharacterized protein</fullName>
    </submittedName>
</protein>
<accession>A0A7C3FXP1</accession>
<keyword evidence="1" id="KW-0812">Transmembrane</keyword>
<reference evidence="2" key="1">
    <citation type="journal article" date="2020" name="mSystems">
        <title>Genome- and Community-Level Interaction Insights into Carbon Utilization and Element Cycling Functions of Hydrothermarchaeota in Hydrothermal Sediment.</title>
        <authorList>
            <person name="Zhou Z."/>
            <person name="Liu Y."/>
            <person name="Xu W."/>
            <person name="Pan J."/>
            <person name="Luo Z.H."/>
            <person name="Li M."/>
        </authorList>
    </citation>
    <scope>NUCLEOTIDE SEQUENCE [LARGE SCALE GENOMIC DNA]</scope>
    <source>
        <strain evidence="2">HyVt-489</strain>
    </source>
</reference>
<comment type="caution">
    <text evidence="2">The sequence shown here is derived from an EMBL/GenBank/DDBJ whole genome shotgun (WGS) entry which is preliminary data.</text>
</comment>
<keyword evidence="1" id="KW-1133">Transmembrane helix</keyword>
<dbReference type="EMBL" id="DRMN01000126">
    <property type="protein sequence ID" value="HFB54649.1"/>
    <property type="molecule type" value="Genomic_DNA"/>
</dbReference>
<name>A0A7C3FXP1_9PROT</name>
<evidence type="ECO:0000256" key="1">
    <source>
        <dbReference type="SAM" id="Phobius"/>
    </source>
</evidence>
<proteinExistence type="predicted"/>
<feature type="transmembrane region" description="Helical" evidence="1">
    <location>
        <begin position="6"/>
        <end position="27"/>
    </location>
</feature>
<keyword evidence="1" id="KW-0472">Membrane</keyword>
<dbReference type="Proteomes" id="UP000886042">
    <property type="component" value="Unassembled WGS sequence"/>
</dbReference>
<organism evidence="2">
    <name type="scientific">Hellea balneolensis</name>
    <dbReference type="NCBI Taxonomy" id="287478"/>
    <lineage>
        <taxon>Bacteria</taxon>
        <taxon>Pseudomonadati</taxon>
        <taxon>Pseudomonadota</taxon>
        <taxon>Alphaproteobacteria</taxon>
        <taxon>Maricaulales</taxon>
        <taxon>Robiginitomaculaceae</taxon>
        <taxon>Hellea</taxon>
    </lineage>
</organism>
<evidence type="ECO:0000313" key="2">
    <source>
        <dbReference type="EMBL" id="HFB54649.1"/>
    </source>
</evidence>
<gene>
    <name evidence="2" type="ORF">ENJ46_01890</name>
</gene>
<sequence length="375" mass="42125">MKKRTVIWGVVGIGIFTLGYTSGSLSLHRQSPENVRKSISDHVESRNQRNSGKIIPNRTQLPIDVKDTKPHASVQSDVQNFVTRFQNDQLNNKAQKQTDENTISTSHIEKRNSAIIKNMIREKVVANQFNLHKVTCMLSAPSCKFFKTLPPPLDFISILKSGEYNIVFPSGVGTRTWPHDHAPQKCQFLKNITQDNPQPDQPNPNTPYSWEKILFWSNLKNDRVVLADSTPFEHGKLRQVISWLEYDRTTCVGKNGGYVSRYGAILMGETPPLASNYVSGDFLKKHADITDPSYTSMWAPPSGFLTVLRIGQEEYVLSLDDRLGVSGAKYPQCGAQYELKISKLGSTDPGWEQYIYRSPAVGGPELTVNGCHQKQ</sequence>
<dbReference type="AlphaFoldDB" id="A0A7C3FXP1"/>